<keyword evidence="2" id="KW-1185">Reference proteome</keyword>
<dbReference type="STRING" id="1752398.A8M32_02720"/>
<dbReference type="EMBL" id="LYBW01000038">
    <property type="protein sequence ID" value="ODR92836.1"/>
    <property type="molecule type" value="Genomic_DNA"/>
</dbReference>
<dbReference type="Proteomes" id="UP000094342">
    <property type="component" value="Unassembled WGS sequence"/>
</dbReference>
<reference evidence="2" key="1">
    <citation type="submission" date="2016-05" db="EMBL/GenBank/DDBJ databases">
        <authorList>
            <person name="Li Y."/>
        </authorList>
    </citation>
    <scope>NUCLEOTIDE SEQUENCE [LARGE SCALE GENOMIC DNA]</scope>
    <source>
        <strain evidence="2">YIC4027</strain>
    </source>
</reference>
<comment type="caution">
    <text evidence="1">The sequence shown here is derived from an EMBL/GenBank/DDBJ whole genome shotgun (WGS) entry which is preliminary data.</text>
</comment>
<dbReference type="AlphaFoldDB" id="A0A1E3VIP1"/>
<proteinExistence type="predicted"/>
<organism evidence="1 2">
    <name type="scientific">Sinorhizobium alkalisoli</name>
    <dbReference type="NCBI Taxonomy" id="1752398"/>
    <lineage>
        <taxon>Bacteria</taxon>
        <taxon>Pseudomonadati</taxon>
        <taxon>Pseudomonadota</taxon>
        <taxon>Alphaproteobacteria</taxon>
        <taxon>Hyphomicrobiales</taxon>
        <taxon>Rhizobiaceae</taxon>
        <taxon>Sinorhizobium/Ensifer group</taxon>
        <taxon>Sinorhizobium</taxon>
    </lineage>
</organism>
<sequence length="64" mass="7207">MTDRDSGRGQVSLVLESVTRFGAAKPRRAANMTFPRPPPEKCQSFARWRSFLGPNVDTPFDQQP</sequence>
<gene>
    <name evidence="1" type="ORF">A8M32_02720</name>
</gene>
<protein>
    <submittedName>
        <fullName evidence="1">Uncharacterized protein</fullName>
    </submittedName>
</protein>
<name>A0A1E3VIP1_9HYPH</name>
<evidence type="ECO:0000313" key="1">
    <source>
        <dbReference type="EMBL" id="ODR92836.1"/>
    </source>
</evidence>
<accession>A0A1E3VIP1</accession>
<evidence type="ECO:0000313" key="2">
    <source>
        <dbReference type="Proteomes" id="UP000094342"/>
    </source>
</evidence>